<dbReference type="SUPFAM" id="SSF46565">
    <property type="entry name" value="Chaperone J-domain"/>
    <property type="match status" value="1"/>
</dbReference>
<evidence type="ECO:0000313" key="4">
    <source>
        <dbReference type="Proteomes" id="UP000241964"/>
    </source>
</evidence>
<gene>
    <name evidence="3" type="ORF">CLV60_115183</name>
</gene>
<dbReference type="OrthoDB" id="114754at2"/>
<reference evidence="3 4" key="1">
    <citation type="submission" date="2018-03" db="EMBL/GenBank/DDBJ databases">
        <title>Genomic Encyclopedia of Archaeal and Bacterial Type Strains, Phase II (KMG-II): from individual species to whole genera.</title>
        <authorList>
            <person name="Goeker M."/>
        </authorList>
    </citation>
    <scope>NUCLEOTIDE SEQUENCE [LARGE SCALE GENOMIC DNA]</scope>
    <source>
        <strain evidence="3 4">DSM 29057</strain>
    </source>
</reference>
<dbReference type="InterPro" id="IPR036869">
    <property type="entry name" value="J_dom_sf"/>
</dbReference>
<dbReference type="EMBL" id="PYAS01000015">
    <property type="protein sequence ID" value="PSL23986.1"/>
    <property type="molecule type" value="Genomic_DNA"/>
</dbReference>
<sequence>MTDTAILHIPEQDKPLNKKQKEFNILSDTIEALDRQIADLQQAYDEMLRRIPSDLDPLVREYQGYRADIVNLWDRTYEAEHFRKAYQTKLAFLITENAYDLIKNHALSDLKPVFNKYSPVDIDVLLEEERLREVSRIKDPAFLLESAYEPEPEVSFHELSEEEQQRIKAERREQRMDQRTREAQQAKTTKSVRSVYMELVKTFHPDRETDEAEKLRKTETMQRITKAYQANNLLDLLKLQMELEQTDRNGLENLNKNQLSYYNKILKQQVEELDQQKTAIQQKISAICGLPWQHANSQVTVIAKFNTNINELKAEIKNIKKVYKHWLVPSQLKAYLKPFQIPNQPEDDSDE</sequence>
<protein>
    <recommendedName>
        <fullName evidence="5">DnaJ-like protein</fullName>
    </recommendedName>
</protein>
<organism evidence="3 4">
    <name type="scientific">Dyadobacter jiangsuensis</name>
    <dbReference type="NCBI Taxonomy" id="1591085"/>
    <lineage>
        <taxon>Bacteria</taxon>
        <taxon>Pseudomonadati</taxon>
        <taxon>Bacteroidota</taxon>
        <taxon>Cytophagia</taxon>
        <taxon>Cytophagales</taxon>
        <taxon>Spirosomataceae</taxon>
        <taxon>Dyadobacter</taxon>
    </lineage>
</organism>
<comment type="caution">
    <text evidence="3">The sequence shown here is derived from an EMBL/GenBank/DDBJ whole genome shotgun (WGS) entry which is preliminary data.</text>
</comment>
<dbReference type="Proteomes" id="UP000241964">
    <property type="component" value="Unassembled WGS sequence"/>
</dbReference>
<name>A0A2P8FQH6_9BACT</name>
<keyword evidence="1" id="KW-0175">Coiled coil</keyword>
<evidence type="ECO:0000256" key="2">
    <source>
        <dbReference type="SAM" id="MobiDB-lite"/>
    </source>
</evidence>
<dbReference type="RefSeq" id="WP_106598540.1">
    <property type="nucleotide sequence ID" value="NZ_PYAS01000015.1"/>
</dbReference>
<feature type="coiled-coil region" evidence="1">
    <location>
        <begin position="16"/>
        <end position="50"/>
    </location>
</feature>
<feature type="region of interest" description="Disordered" evidence="2">
    <location>
        <begin position="153"/>
        <end position="188"/>
    </location>
</feature>
<keyword evidence="4" id="KW-1185">Reference proteome</keyword>
<accession>A0A2P8FQH6</accession>
<evidence type="ECO:0000313" key="3">
    <source>
        <dbReference type="EMBL" id="PSL23986.1"/>
    </source>
</evidence>
<dbReference type="Gene3D" id="1.10.287.110">
    <property type="entry name" value="DnaJ domain"/>
    <property type="match status" value="1"/>
</dbReference>
<proteinExistence type="predicted"/>
<evidence type="ECO:0000256" key="1">
    <source>
        <dbReference type="SAM" id="Coils"/>
    </source>
</evidence>
<dbReference type="AlphaFoldDB" id="A0A2P8FQH6"/>
<feature type="compositionally biased region" description="Basic and acidic residues" evidence="2">
    <location>
        <begin position="154"/>
        <end position="184"/>
    </location>
</feature>
<feature type="coiled-coil region" evidence="1">
    <location>
        <begin position="263"/>
        <end position="322"/>
    </location>
</feature>
<evidence type="ECO:0008006" key="5">
    <source>
        <dbReference type="Google" id="ProtNLM"/>
    </source>
</evidence>